<dbReference type="AlphaFoldDB" id="A0A8J3JFQ4"/>
<feature type="transmembrane region" description="Helical" evidence="5">
    <location>
        <begin position="321"/>
        <end position="342"/>
    </location>
</feature>
<sequence length="483" mass="49911">MTSVDRSARQAGEYVPDPRRWRALSVCLLAGFMTLLDVSIVNVALPSMQTGLGATASDLSWVVSGYALTFGLVLVAAGRLGDDRGRKRMFLAGLALFTATSALAGAAQSGTWLVVARLLQGVAGGLLNPQVIGVIQVLFRGKERGRAFGLFGATVGISTAIGPLLGGLLIQAFGTHEGWRWVFYVNLPIGLFALYAGWRLLPRDTVAAGARRTLDLVGTVLLGATVVTVMLPLIDAEKGLAGAPWWLLAVGAALLGGFVAWERRYRRRGCQPLVNPALLRTRSYTMGTALGLAYFAGFTGIFFVITLFFQRGLGYSPLEAGAAMLPFAVGSAVSAAVGGRIVSRYGRPLVVVGVAAVAVGLAATDVVIRWFAGDGVALATALPLAVAGIGSGLTIAPNQTLTLDEVPPAEGGTAAGVLQTGQRIGSAVGTAVAGALFFGTLASSHGDYHRAAAFGLRGSVALVLVALVVGIVDLVLGSRRRVT</sequence>
<feature type="transmembrane region" description="Helical" evidence="5">
    <location>
        <begin position="213"/>
        <end position="234"/>
    </location>
</feature>
<dbReference type="PRINTS" id="PR01036">
    <property type="entry name" value="TCRTETB"/>
</dbReference>
<feature type="transmembrane region" description="Helical" evidence="5">
    <location>
        <begin position="181"/>
        <end position="201"/>
    </location>
</feature>
<feature type="transmembrane region" description="Helical" evidence="5">
    <location>
        <begin position="114"/>
        <end position="135"/>
    </location>
</feature>
<feature type="transmembrane region" description="Helical" evidence="5">
    <location>
        <begin position="240"/>
        <end position="261"/>
    </location>
</feature>
<dbReference type="Gene3D" id="1.20.1720.10">
    <property type="entry name" value="Multidrug resistance protein D"/>
    <property type="match status" value="1"/>
</dbReference>
<evidence type="ECO:0000256" key="4">
    <source>
        <dbReference type="ARBA" id="ARBA00023136"/>
    </source>
</evidence>
<keyword evidence="3 5" id="KW-1133">Transmembrane helix</keyword>
<evidence type="ECO:0000313" key="8">
    <source>
        <dbReference type="Proteomes" id="UP000612808"/>
    </source>
</evidence>
<dbReference type="InterPro" id="IPR020846">
    <property type="entry name" value="MFS_dom"/>
</dbReference>
<feature type="transmembrane region" description="Helical" evidence="5">
    <location>
        <begin position="59"/>
        <end position="77"/>
    </location>
</feature>
<feature type="transmembrane region" description="Helical" evidence="5">
    <location>
        <begin position="21"/>
        <end position="47"/>
    </location>
</feature>
<dbReference type="InterPro" id="IPR036259">
    <property type="entry name" value="MFS_trans_sf"/>
</dbReference>
<dbReference type="RefSeq" id="WP_203663255.1">
    <property type="nucleotide sequence ID" value="NZ_BAAAZM010000001.1"/>
</dbReference>
<organism evidence="7 8">
    <name type="scientific">Actinocatenispora rupis</name>
    <dbReference type="NCBI Taxonomy" id="519421"/>
    <lineage>
        <taxon>Bacteria</taxon>
        <taxon>Bacillati</taxon>
        <taxon>Actinomycetota</taxon>
        <taxon>Actinomycetes</taxon>
        <taxon>Micromonosporales</taxon>
        <taxon>Micromonosporaceae</taxon>
        <taxon>Actinocatenispora</taxon>
    </lineage>
</organism>
<dbReference type="SUPFAM" id="SSF103473">
    <property type="entry name" value="MFS general substrate transporter"/>
    <property type="match status" value="1"/>
</dbReference>
<feature type="transmembrane region" description="Helical" evidence="5">
    <location>
        <begin position="289"/>
        <end position="309"/>
    </location>
</feature>
<keyword evidence="8" id="KW-1185">Reference proteome</keyword>
<dbReference type="CDD" id="cd17321">
    <property type="entry name" value="MFS_MMR_MDR_like"/>
    <property type="match status" value="1"/>
</dbReference>
<dbReference type="PANTHER" id="PTHR42718:SF39">
    <property type="entry name" value="ACTINORHODIN TRANSPORTER-RELATED"/>
    <property type="match status" value="1"/>
</dbReference>
<dbReference type="Proteomes" id="UP000612808">
    <property type="component" value="Unassembled WGS sequence"/>
</dbReference>
<evidence type="ECO:0000259" key="6">
    <source>
        <dbReference type="PROSITE" id="PS50850"/>
    </source>
</evidence>
<reference evidence="7" key="1">
    <citation type="submission" date="2021-01" db="EMBL/GenBank/DDBJ databases">
        <title>Whole genome shotgun sequence of Actinocatenispora rupis NBRC 107355.</title>
        <authorList>
            <person name="Komaki H."/>
            <person name="Tamura T."/>
        </authorList>
    </citation>
    <scope>NUCLEOTIDE SEQUENCE</scope>
    <source>
        <strain evidence="7">NBRC 107355</strain>
    </source>
</reference>
<evidence type="ECO:0000256" key="1">
    <source>
        <dbReference type="ARBA" id="ARBA00004651"/>
    </source>
</evidence>
<feature type="transmembrane region" description="Helical" evidence="5">
    <location>
        <begin position="424"/>
        <end position="442"/>
    </location>
</feature>
<comment type="caution">
    <text evidence="7">The sequence shown here is derived from an EMBL/GenBank/DDBJ whole genome shotgun (WGS) entry which is preliminary data.</text>
</comment>
<feature type="domain" description="Major facilitator superfamily (MFS) profile" evidence="6">
    <location>
        <begin position="23"/>
        <end position="476"/>
    </location>
</feature>
<feature type="transmembrane region" description="Helical" evidence="5">
    <location>
        <begin position="147"/>
        <end position="169"/>
    </location>
</feature>
<dbReference type="Gene3D" id="1.20.1250.20">
    <property type="entry name" value="MFS general substrate transporter like domains"/>
    <property type="match status" value="1"/>
</dbReference>
<protein>
    <submittedName>
        <fullName evidence="7">MFS transporter</fullName>
    </submittedName>
</protein>
<feature type="transmembrane region" description="Helical" evidence="5">
    <location>
        <begin position="377"/>
        <end position="396"/>
    </location>
</feature>
<evidence type="ECO:0000256" key="3">
    <source>
        <dbReference type="ARBA" id="ARBA00022989"/>
    </source>
</evidence>
<feature type="transmembrane region" description="Helical" evidence="5">
    <location>
        <begin position="454"/>
        <end position="476"/>
    </location>
</feature>
<evidence type="ECO:0000256" key="2">
    <source>
        <dbReference type="ARBA" id="ARBA00022692"/>
    </source>
</evidence>
<feature type="transmembrane region" description="Helical" evidence="5">
    <location>
        <begin position="349"/>
        <end position="371"/>
    </location>
</feature>
<name>A0A8J3JFQ4_9ACTN</name>
<dbReference type="GO" id="GO:0005886">
    <property type="term" value="C:plasma membrane"/>
    <property type="evidence" value="ECO:0007669"/>
    <property type="project" value="UniProtKB-SubCell"/>
</dbReference>
<gene>
    <name evidence="7" type="ORF">Aru02nite_59920</name>
</gene>
<dbReference type="PROSITE" id="PS50850">
    <property type="entry name" value="MFS"/>
    <property type="match status" value="1"/>
</dbReference>
<comment type="subcellular location">
    <subcellularLocation>
        <location evidence="1">Cell membrane</location>
        <topology evidence="1">Multi-pass membrane protein</topology>
    </subcellularLocation>
</comment>
<dbReference type="InterPro" id="IPR011701">
    <property type="entry name" value="MFS"/>
</dbReference>
<keyword evidence="2 5" id="KW-0812">Transmembrane</keyword>
<feature type="transmembrane region" description="Helical" evidence="5">
    <location>
        <begin position="89"/>
        <end position="108"/>
    </location>
</feature>
<evidence type="ECO:0000313" key="7">
    <source>
        <dbReference type="EMBL" id="GID15103.1"/>
    </source>
</evidence>
<dbReference type="EMBL" id="BOMB01000038">
    <property type="protein sequence ID" value="GID15103.1"/>
    <property type="molecule type" value="Genomic_DNA"/>
</dbReference>
<proteinExistence type="predicted"/>
<keyword evidence="4 5" id="KW-0472">Membrane</keyword>
<dbReference type="Pfam" id="PF07690">
    <property type="entry name" value="MFS_1"/>
    <property type="match status" value="1"/>
</dbReference>
<dbReference type="GO" id="GO:0022857">
    <property type="term" value="F:transmembrane transporter activity"/>
    <property type="evidence" value="ECO:0007669"/>
    <property type="project" value="InterPro"/>
</dbReference>
<evidence type="ECO:0000256" key="5">
    <source>
        <dbReference type="SAM" id="Phobius"/>
    </source>
</evidence>
<dbReference type="PANTHER" id="PTHR42718">
    <property type="entry name" value="MAJOR FACILITATOR SUPERFAMILY MULTIDRUG TRANSPORTER MFSC"/>
    <property type="match status" value="1"/>
</dbReference>
<accession>A0A8J3JFQ4</accession>